<organism evidence="2 3">
    <name type="scientific">Salinivibrio costicola</name>
    <name type="common">Vibrio costicola</name>
    <dbReference type="NCBI Taxonomy" id="51367"/>
    <lineage>
        <taxon>Bacteria</taxon>
        <taxon>Pseudomonadati</taxon>
        <taxon>Pseudomonadota</taxon>
        <taxon>Gammaproteobacteria</taxon>
        <taxon>Vibrionales</taxon>
        <taxon>Vibrionaceae</taxon>
        <taxon>Salinivibrio</taxon>
    </lineage>
</organism>
<accession>A0ABX6K4T8</accession>
<protein>
    <submittedName>
        <fullName evidence="2">YacL family protein</fullName>
    </submittedName>
</protein>
<evidence type="ECO:0000256" key="1">
    <source>
        <dbReference type="ARBA" id="ARBA00005367"/>
    </source>
</evidence>
<dbReference type="RefSeq" id="WP_069586418.1">
    <property type="nucleotide sequence ID" value="NZ_CP050266.1"/>
</dbReference>
<dbReference type="InterPro" id="IPR008249">
    <property type="entry name" value="UPF0231"/>
</dbReference>
<dbReference type="Proteomes" id="UP000501408">
    <property type="component" value="Chromosome 1"/>
</dbReference>
<name>A0ABX6K4T8_SALCS</name>
<evidence type="ECO:0000313" key="2">
    <source>
        <dbReference type="EMBL" id="QIR05333.1"/>
    </source>
</evidence>
<comment type="similarity">
    <text evidence="1">Belongs to the UPF0231 family.</text>
</comment>
<dbReference type="EMBL" id="CP050266">
    <property type="protein sequence ID" value="QIR05333.1"/>
    <property type="molecule type" value="Genomic_DNA"/>
</dbReference>
<reference evidence="2 3" key="1">
    <citation type="submission" date="2020-03" db="EMBL/GenBank/DDBJ databases">
        <title>Genome mining reveals the biosynthetic pathways of PHA and ectoines of the halophilic strain Salinivibrio costicola M318 isolated from fermented shrimp paste.</title>
        <authorList>
            <person name="Doan T.V."/>
            <person name="Tran L.T."/>
            <person name="Trieu T.A."/>
            <person name="Nguyen Q.V."/>
            <person name="Quach T.N."/>
            <person name="Phi T.Q."/>
            <person name="Kumar S."/>
        </authorList>
    </citation>
    <scope>NUCLEOTIDE SEQUENCE [LARGE SCALE GENOMIC DNA]</scope>
    <source>
        <strain evidence="2 3">M318</strain>
    </source>
</reference>
<keyword evidence="3" id="KW-1185">Reference proteome</keyword>
<evidence type="ECO:0000313" key="3">
    <source>
        <dbReference type="Proteomes" id="UP000501408"/>
    </source>
</evidence>
<dbReference type="Pfam" id="PF06062">
    <property type="entry name" value="UPF0231"/>
    <property type="match status" value="1"/>
</dbReference>
<dbReference type="PIRSF" id="PIRSF006287">
    <property type="entry name" value="UCP006287"/>
    <property type="match status" value="1"/>
</dbReference>
<gene>
    <name evidence="2" type="ORF">HBA18_02415</name>
</gene>
<sequence>MDYEFSRNSFDDSYRIVFSMGHEAMGRWLLDELGTELSEVDAWLATFTQLRQEQQWRGHTFTLTANPEEVVVMANAMLQTPSDEATDTLSAQDLQFYDQESSAACGYEDFLAMLEAYRDFIARYGRRTR</sequence>
<proteinExistence type="inferred from homology"/>